<organism evidence="1 2">
    <name type="scientific">Paramormyrops kingsleyae</name>
    <dbReference type="NCBI Taxonomy" id="1676925"/>
    <lineage>
        <taxon>Eukaryota</taxon>
        <taxon>Metazoa</taxon>
        <taxon>Chordata</taxon>
        <taxon>Craniata</taxon>
        <taxon>Vertebrata</taxon>
        <taxon>Euteleostomi</taxon>
        <taxon>Actinopterygii</taxon>
        <taxon>Neopterygii</taxon>
        <taxon>Teleostei</taxon>
        <taxon>Osteoglossocephala</taxon>
        <taxon>Osteoglossomorpha</taxon>
        <taxon>Osteoglossiformes</taxon>
        <taxon>Mormyridae</taxon>
        <taxon>Paramormyrops</taxon>
    </lineage>
</organism>
<sequence>MMAAPSKAAATPVPVSYVRFMLNVMYSSSQSNSRLVYDRCTLLELRESTRSSNISTSLPALELKTLRKRLQELYRFIRSLFLTSLNNSLFFN</sequence>
<evidence type="ECO:0000313" key="1">
    <source>
        <dbReference type="Ensembl" id="ENSPKIP00000039687.1"/>
    </source>
</evidence>
<reference evidence="1" key="2">
    <citation type="submission" date="2025-09" db="UniProtKB">
        <authorList>
            <consortium name="Ensembl"/>
        </authorList>
    </citation>
    <scope>IDENTIFICATION</scope>
</reference>
<accession>A0A3B3T8Z3</accession>
<dbReference type="Proteomes" id="UP000261540">
    <property type="component" value="Unplaced"/>
</dbReference>
<proteinExistence type="predicted"/>
<name>A0A3B3T8Z3_9TELE</name>
<evidence type="ECO:0000313" key="2">
    <source>
        <dbReference type="Proteomes" id="UP000261540"/>
    </source>
</evidence>
<reference evidence="1" key="1">
    <citation type="submission" date="2025-08" db="UniProtKB">
        <authorList>
            <consortium name="Ensembl"/>
        </authorList>
    </citation>
    <scope>IDENTIFICATION</scope>
</reference>
<protein>
    <submittedName>
        <fullName evidence="1">Uncharacterized protein</fullName>
    </submittedName>
</protein>
<dbReference type="Ensembl" id="ENSPKIT00000020698.1">
    <property type="protein sequence ID" value="ENSPKIP00000039687.1"/>
    <property type="gene ID" value="ENSPKIG00000016949.1"/>
</dbReference>
<keyword evidence="2" id="KW-1185">Reference proteome</keyword>
<dbReference type="AlphaFoldDB" id="A0A3B3T8Z3"/>